<dbReference type="RefSeq" id="WP_002844120.1">
    <property type="nucleotide sequence ID" value="NZ_CAMPYD010000021.1"/>
</dbReference>
<dbReference type="SUPFAM" id="SSF54862">
    <property type="entry name" value="4Fe-4S ferredoxins"/>
    <property type="match status" value="1"/>
</dbReference>
<sequence length="72" mass="7707">MAAKGRVSFDQKYCKGCGLCISVCPKKIIALDLSKVNSKGYNPANVENMDECIGCASCAMMCPDAVITVERL</sequence>
<evidence type="ECO:0000256" key="3">
    <source>
        <dbReference type="ARBA" id="ARBA00023014"/>
    </source>
</evidence>
<dbReference type="EMBL" id="UGTB01000004">
    <property type="protein sequence ID" value="SUB60218.1"/>
    <property type="molecule type" value="Genomic_DNA"/>
</dbReference>
<dbReference type="GO" id="GO:0051536">
    <property type="term" value="F:iron-sulfur cluster binding"/>
    <property type="evidence" value="ECO:0007669"/>
    <property type="project" value="UniProtKB-KW"/>
</dbReference>
<dbReference type="AlphaFoldDB" id="A0A135YZB8"/>
<keyword evidence="3" id="KW-0411">Iron-sulfur</keyword>
<accession>A0A135YZB8</accession>
<protein>
    <submittedName>
        <fullName evidence="5">4Fe-4S binding domain protein</fullName>
    </submittedName>
    <submittedName>
        <fullName evidence="6">Ferredoxin III</fullName>
    </submittedName>
</protein>
<evidence type="ECO:0000313" key="7">
    <source>
        <dbReference type="Proteomes" id="UP000070326"/>
    </source>
</evidence>
<evidence type="ECO:0000313" key="8">
    <source>
        <dbReference type="Proteomes" id="UP000255101"/>
    </source>
</evidence>
<reference evidence="6 8" key="2">
    <citation type="submission" date="2018-06" db="EMBL/GenBank/DDBJ databases">
        <authorList>
            <consortium name="Pathogen Informatics"/>
            <person name="Doyle S."/>
        </authorList>
    </citation>
    <scope>NUCLEOTIDE SEQUENCE [LARGE SCALE GENOMIC DNA]</scope>
    <source>
        <strain evidence="6 8">NCTC11460</strain>
    </source>
</reference>
<dbReference type="PANTHER" id="PTHR43122">
    <property type="entry name" value="FERREDOXIN SUBUNIT OF PYRUVATE:FLAVODOXIN OXIDOREDUCTASE-RELATED"/>
    <property type="match status" value="1"/>
</dbReference>
<keyword evidence="1" id="KW-0479">Metal-binding</keyword>
<feature type="domain" description="4Fe-4S ferredoxin-type" evidence="4">
    <location>
        <begin position="42"/>
        <end position="72"/>
    </location>
</feature>
<dbReference type="STRING" id="1261.HMPREF3195_00113"/>
<dbReference type="PROSITE" id="PS00198">
    <property type="entry name" value="4FE4S_FER_1"/>
    <property type="match status" value="1"/>
</dbReference>
<dbReference type="InterPro" id="IPR017900">
    <property type="entry name" value="4Fe4S_Fe_S_CS"/>
</dbReference>
<gene>
    <name evidence="5" type="ORF">HMPREF3195_00113</name>
    <name evidence="6" type="ORF">NCTC11460_00113</name>
</gene>
<dbReference type="PANTHER" id="PTHR43122:SF2">
    <property type="entry name" value="FERREDOXIN SUBUNIT OF PYRUVATE:FLAVODOXIN OXIDOREDUCTASE"/>
    <property type="match status" value="1"/>
</dbReference>
<dbReference type="Proteomes" id="UP000255101">
    <property type="component" value="Unassembled WGS sequence"/>
</dbReference>
<dbReference type="GO" id="GO:0046872">
    <property type="term" value="F:metal ion binding"/>
    <property type="evidence" value="ECO:0007669"/>
    <property type="project" value="UniProtKB-KW"/>
</dbReference>
<dbReference type="PROSITE" id="PS51379">
    <property type="entry name" value="4FE4S_FER_2"/>
    <property type="match status" value="2"/>
</dbReference>
<proteinExistence type="predicted"/>
<dbReference type="Proteomes" id="UP000070326">
    <property type="component" value="Unassembled WGS sequence"/>
</dbReference>
<dbReference type="PATRIC" id="fig|1261.3.peg.1134"/>
<feature type="domain" description="4Fe-4S ferredoxin-type" evidence="4">
    <location>
        <begin position="5"/>
        <end position="34"/>
    </location>
</feature>
<dbReference type="InterPro" id="IPR017896">
    <property type="entry name" value="4Fe4S_Fe-S-bd"/>
</dbReference>
<name>A0A135YZB8_9FIRM</name>
<dbReference type="Pfam" id="PF13237">
    <property type="entry name" value="Fer4_10"/>
    <property type="match status" value="1"/>
</dbReference>
<evidence type="ECO:0000313" key="5">
    <source>
        <dbReference type="EMBL" id="KXI14742.1"/>
    </source>
</evidence>
<dbReference type="GeneID" id="79843180"/>
<evidence type="ECO:0000256" key="2">
    <source>
        <dbReference type="ARBA" id="ARBA00023004"/>
    </source>
</evidence>
<evidence type="ECO:0000313" key="6">
    <source>
        <dbReference type="EMBL" id="SUB60218.1"/>
    </source>
</evidence>
<organism evidence="5 7">
    <name type="scientific">Peptostreptococcus anaerobius</name>
    <dbReference type="NCBI Taxonomy" id="1261"/>
    <lineage>
        <taxon>Bacteria</taxon>
        <taxon>Bacillati</taxon>
        <taxon>Bacillota</taxon>
        <taxon>Clostridia</taxon>
        <taxon>Peptostreptococcales</taxon>
        <taxon>Peptostreptococcaceae</taxon>
        <taxon>Peptostreptococcus</taxon>
    </lineage>
</organism>
<dbReference type="eggNOG" id="COG1143">
    <property type="taxonomic scope" value="Bacteria"/>
</dbReference>
<reference evidence="5 7" key="1">
    <citation type="submission" date="2016-02" db="EMBL/GenBank/DDBJ databases">
        <authorList>
            <person name="Wen L."/>
            <person name="He K."/>
            <person name="Yang H."/>
        </authorList>
    </citation>
    <scope>NUCLEOTIDE SEQUENCE [LARGE SCALE GENOMIC DNA]</scope>
    <source>
        <strain evidence="5 7">MJR8628A</strain>
    </source>
</reference>
<dbReference type="EMBL" id="LSQZ01000002">
    <property type="protein sequence ID" value="KXI14742.1"/>
    <property type="molecule type" value="Genomic_DNA"/>
</dbReference>
<evidence type="ECO:0000259" key="4">
    <source>
        <dbReference type="PROSITE" id="PS51379"/>
    </source>
</evidence>
<dbReference type="Gene3D" id="3.30.70.20">
    <property type="match status" value="1"/>
</dbReference>
<keyword evidence="2" id="KW-0408">Iron</keyword>
<evidence type="ECO:0000256" key="1">
    <source>
        <dbReference type="ARBA" id="ARBA00022723"/>
    </source>
</evidence>